<evidence type="ECO:0000313" key="2">
    <source>
        <dbReference type="Proteomes" id="UP001241092"/>
    </source>
</evidence>
<accession>A0AAI8TSE6</accession>
<organism evidence="1 2">
    <name type="scientific">Mycolicibacterium mageritense</name>
    <name type="common">Mycobacterium mageritense</name>
    <dbReference type="NCBI Taxonomy" id="53462"/>
    <lineage>
        <taxon>Bacteria</taxon>
        <taxon>Bacillati</taxon>
        <taxon>Actinomycetota</taxon>
        <taxon>Actinomycetes</taxon>
        <taxon>Mycobacteriales</taxon>
        <taxon>Mycobacteriaceae</taxon>
        <taxon>Mycolicibacterium</taxon>
    </lineage>
</organism>
<dbReference type="Proteomes" id="UP001241092">
    <property type="component" value="Chromosome"/>
</dbReference>
<reference evidence="1" key="1">
    <citation type="submission" date="2023-03" db="EMBL/GenBank/DDBJ databases">
        <title>Draft genome sequence of a Mycolicibacterium mageritense strain H4_3_1 isolated from a hybrid biological-inorganic system reactor.</title>
        <authorList>
            <person name="Feng X."/>
            <person name="Kazama D."/>
            <person name="Sato K."/>
            <person name="Kobayashi H."/>
        </authorList>
    </citation>
    <scope>NUCLEOTIDE SEQUENCE</scope>
    <source>
        <strain evidence="1">H4_3_1</strain>
    </source>
</reference>
<dbReference type="EMBL" id="AP027452">
    <property type="protein sequence ID" value="BDY27976.1"/>
    <property type="molecule type" value="Genomic_DNA"/>
</dbReference>
<dbReference type="AlphaFoldDB" id="A0AAI8TSE6"/>
<dbReference type="RefSeq" id="WP_073906710.1">
    <property type="nucleotide sequence ID" value="NZ_AP027452.1"/>
</dbReference>
<name>A0AAI8TSE6_MYCME</name>
<protein>
    <submittedName>
        <fullName evidence="1">Uncharacterized protein</fullName>
    </submittedName>
</protein>
<evidence type="ECO:0000313" key="1">
    <source>
        <dbReference type="EMBL" id="BDY27976.1"/>
    </source>
</evidence>
<proteinExistence type="predicted"/>
<gene>
    <name evidence="1" type="ORF">hbim_01906</name>
</gene>
<sequence>MRDRGPTTYRLYVVAPDVTDVVTHAAGLIVDRVMAGWRVSVALVDAHDAWALRILGADTVDLGPELDSECCALAVASELYAEEGLPVTGGTDVLVWGESSDPGVRHALSAAARAFKAHALAAVGAPASSVDGFEDFCAAAGVQYRARVAR</sequence>